<organism evidence="1">
    <name type="scientific">Lepeophtheirus salmonis</name>
    <name type="common">Salmon louse</name>
    <name type="synonym">Caligus salmonis</name>
    <dbReference type="NCBI Taxonomy" id="72036"/>
    <lineage>
        <taxon>Eukaryota</taxon>
        <taxon>Metazoa</taxon>
        <taxon>Ecdysozoa</taxon>
        <taxon>Arthropoda</taxon>
        <taxon>Crustacea</taxon>
        <taxon>Multicrustacea</taxon>
        <taxon>Hexanauplia</taxon>
        <taxon>Copepoda</taxon>
        <taxon>Siphonostomatoida</taxon>
        <taxon>Caligidae</taxon>
        <taxon>Lepeophtheirus</taxon>
    </lineage>
</organism>
<dbReference type="EMBL" id="HACA01011317">
    <property type="protein sequence ID" value="CDW28678.1"/>
    <property type="molecule type" value="Transcribed_RNA"/>
</dbReference>
<accession>A0A0K2TRM7</accession>
<reference evidence="1" key="1">
    <citation type="submission" date="2014-05" db="EMBL/GenBank/DDBJ databases">
        <authorList>
            <person name="Chronopoulou M."/>
        </authorList>
    </citation>
    <scope>NUCLEOTIDE SEQUENCE</scope>
    <source>
        <tissue evidence="1">Whole organism</tissue>
    </source>
</reference>
<evidence type="ECO:0000313" key="1">
    <source>
        <dbReference type="EMBL" id="CDW28678.1"/>
    </source>
</evidence>
<sequence length="37" mass="4203">MIRNGYCVASVRGGLEGLEPPFKLRNFRGEVSNHWVL</sequence>
<name>A0A0K2TRM7_LEPSM</name>
<proteinExistence type="predicted"/>
<protein>
    <submittedName>
        <fullName evidence="1">Uncharacterized protein</fullName>
    </submittedName>
</protein>
<dbReference type="AlphaFoldDB" id="A0A0K2TRM7"/>